<organism evidence="3 4">
    <name type="scientific">Embleya scabrispora</name>
    <dbReference type="NCBI Taxonomy" id="159449"/>
    <lineage>
        <taxon>Bacteria</taxon>
        <taxon>Bacillati</taxon>
        <taxon>Actinomycetota</taxon>
        <taxon>Actinomycetes</taxon>
        <taxon>Kitasatosporales</taxon>
        <taxon>Streptomycetaceae</taxon>
        <taxon>Embleya</taxon>
    </lineage>
</organism>
<name>A0A1T3NUX7_9ACTN</name>
<evidence type="ECO:0000313" key="4">
    <source>
        <dbReference type="Proteomes" id="UP000190037"/>
    </source>
</evidence>
<evidence type="ECO:0000256" key="1">
    <source>
        <dbReference type="SAM" id="Phobius"/>
    </source>
</evidence>
<dbReference type="Proteomes" id="UP000190037">
    <property type="component" value="Unassembled WGS sequence"/>
</dbReference>
<protein>
    <recommendedName>
        <fullName evidence="2">TadE-like domain-containing protein</fullName>
    </recommendedName>
</protein>
<feature type="transmembrane region" description="Helical" evidence="1">
    <location>
        <begin position="33"/>
        <end position="55"/>
    </location>
</feature>
<proteinExistence type="predicted"/>
<dbReference type="STRING" id="159449.B4N89_05420"/>
<reference evidence="3 4" key="1">
    <citation type="submission" date="2017-03" db="EMBL/GenBank/DDBJ databases">
        <title>Draft genome sequence of Streptomyces scabrisporus NF3, endophyte isolated from Amphipterygium adstringens.</title>
        <authorList>
            <person name="Vazquez M."/>
            <person name="Ceapa C.D."/>
            <person name="Rodriguez Luna D."/>
            <person name="Sanchez Esquivel S."/>
        </authorList>
    </citation>
    <scope>NUCLEOTIDE SEQUENCE [LARGE SCALE GENOMIC DNA]</scope>
    <source>
        <strain evidence="3 4">NF3</strain>
    </source>
</reference>
<feature type="domain" description="TadE-like" evidence="2">
    <location>
        <begin position="26"/>
        <end position="67"/>
    </location>
</feature>
<keyword evidence="1" id="KW-0812">Transmembrane</keyword>
<dbReference type="Pfam" id="PF07811">
    <property type="entry name" value="TadE"/>
    <property type="match status" value="1"/>
</dbReference>
<keyword evidence="1" id="KW-0472">Membrane</keyword>
<comment type="caution">
    <text evidence="3">The sequence shown here is derived from an EMBL/GenBank/DDBJ whole genome shotgun (WGS) entry which is preliminary data.</text>
</comment>
<keyword evidence="4" id="KW-1185">Reference proteome</keyword>
<dbReference type="AlphaFoldDB" id="A0A1T3NUX7"/>
<gene>
    <name evidence="3" type="ORF">B4N89_05420</name>
</gene>
<keyword evidence="1" id="KW-1133">Transmembrane helix</keyword>
<dbReference type="InterPro" id="IPR012495">
    <property type="entry name" value="TadE-like_dom"/>
</dbReference>
<dbReference type="EMBL" id="MWQN01000001">
    <property type="protein sequence ID" value="OPC80461.1"/>
    <property type="molecule type" value="Genomic_DNA"/>
</dbReference>
<sequence>MTDMRRSRPIAAIRRRLRQAGGSDRGSMSISMAIIFPVFILVLLSVIQVCLWWYAREVALQAAQEGVEVGRSTKGDFGKAEERGRNVVKDLGGGMLKDPKVIPDRRTEGRIRVTVRGTSLSIVPGIGSLTITQHADGVVEQWTSSG</sequence>
<evidence type="ECO:0000313" key="3">
    <source>
        <dbReference type="EMBL" id="OPC80461.1"/>
    </source>
</evidence>
<evidence type="ECO:0000259" key="2">
    <source>
        <dbReference type="Pfam" id="PF07811"/>
    </source>
</evidence>
<accession>A0A1T3NUX7</accession>